<reference evidence="2 3" key="1">
    <citation type="submission" date="2019-06" db="EMBL/GenBank/DDBJ databases">
        <title>Sequencing the genomes of 1000 actinobacteria strains.</title>
        <authorList>
            <person name="Klenk H.-P."/>
        </authorList>
    </citation>
    <scope>NUCLEOTIDE SEQUENCE [LARGE SCALE GENOMIC DNA]</scope>
    <source>
        <strain evidence="2 3">DSM 44826</strain>
    </source>
</reference>
<dbReference type="Proteomes" id="UP000317940">
    <property type="component" value="Unassembled WGS sequence"/>
</dbReference>
<gene>
    <name evidence="2" type="ORF">FHX73_14390</name>
</gene>
<dbReference type="OrthoDB" id="253985at2"/>
<dbReference type="InterPro" id="IPR035948">
    <property type="entry name" value="YwqG-like_sf"/>
</dbReference>
<keyword evidence="3" id="KW-1185">Reference proteome</keyword>
<evidence type="ECO:0000313" key="3">
    <source>
        <dbReference type="Proteomes" id="UP000317940"/>
    </source>
</evidence>
<name>A0A561T723_9ACTN</name>
<feature type="region of interest" description="Disordered" evidence="1">
    <location>
        <begin position="127"/>
        <end position="148"/>
    </location>
</feature>
<accession>A0A561T723</accession>
<dbReference type="AlphaFoldDB" id="A0A561T723"/>
<proteinExistence type="predicted"/>
<sequence>MTAMSRIEAFAAAGAPVTEPITKFGGQPGWLAEPQWPVNDAWGEPMRFVCQLELEPVLGEAGRGRLAYVFVTHADHGDEEFFDPDVIFPDEGANAVIVQPGGGYAGTTLPLATGPGLYHAHDGSAAEYTPRLRPDDEHDDDPWDGDKIGGRPAFFQDDDWPDGGPWTLALQLHANFKPFHLNLGAAPTAFVLVSPDGTEGRMLVQDS</sequence>
<dbReference type="Gene3D" id="2.30.320.10">
    <property type="entry name" value="YwqG-like"/>
    <property type="match status" value="1"/>
</dbReference>
<dbReference type="SUPFAM" id="SSF103032">
    <property type="entry name" value="Hypothetical protein YwqG"/>
    <property type="match status" value="1"/>
</dbReference>
<dbReference type="EMBL" id="VIWT01000004">
    <property type="protein sequence ID" value="TWF82908.1"/>
    <property type="molecule type" value="Genomic_DNA"/>
</dbReference>
<evidence type="ECO:0000313" key="2">
    <source>
        <dbReference type="EMBL" id="TWF82908.1"/>
    </source>
</evidence>
<comment type="caution">
    <text evidence="2">The sequence shown here is derived from an EMBL/GenBank/DDBJ whole genome shotgun (WGS) entry which is preliminary data.</text>
</comment>
<evidence type="ECO:0000256" key="1">
    <source>
        <dbReference type="SAM" id="MobiDB-lite"/>
    </source>
</evidence>
<feature type="compositionally biased region" description="Basic and acidic residues" evidence="1">
    <location>
        <begin position="127"/>
        <end position="136"/>
    </location>
</feature>
<dbReference type="RefSeq" id="WP_145910170.1">
    <property type="nucleotide sequence ID" value="NZ_BAAAMZ010000009.1"/>
</dbReference>
<protein>
    <submittedName>
        <fullName evidence="2">Uncharacterized protein DUF1963</fullName>
    </submittedName>
</protein>
<organism evidence="2 3">
    <name type="scientific">Kitasatospora viridis</name>
    <dbReference type="NCBI Taxonomy" id="281105"/>
    <lineage>
        <taxon>Bacteria</taxon>
        <taxon>Bacillati</taxon>
        <taxon>Actinomycetota</taxon>
        <taxon>Actinomycetes</taxon>
        <taxon>Kitasatosporales</taxon>
        <taxon>Streptomycetaceae</taxon>
        <taxon>Kitasatospora</taxon>
    </lineage>
</organism>